<evidence type="ECO:0000313" key="5">
    <source>
        <dbReference type="EMBL" id="ULP37233.1"/>
    </source>
</evidence>
<dbReference type="GO" id="GO:0016787">
    <property type="term" value="F:hydrolase activity"/>
    <property type="evidence" value="ECO:0007669"/>
    <property type="project" value="UniProtKB-KW"/>
</dbReference>
<dbReference type="Gene3D" id="2.40.128.20">
    <property type="match status" value="1"/>
</dbReference>
<keyword evidence="4" id="KW-0378">Hydrolase</keyword>
<dbReference type="InterPro" id="IPR012674">
    <property type="entry name" value="Calycin"/>
</dbReference>
<feature type="compositionally biased region" description="Basic and acidic residues" evidence="1">
    <location>
        <begin position="116"/>
        <end position="126"/>
    </location>
</feature>
<sequence>MTSRHWGYWFFAAGAGACIALSAGHGVAAAEPDTGGDDSTSRSADTDTDTDTTRPARDASSDESAGRQSDPASAPASTRDDESDAAEEPTTRVKHHRLFTLRDAAEDSADETAEDPAPRKSTDHRRSPGPLATVALNVMSALTKPQRPEPMDSASDTAKVETLSAPAPEAVTGVRTGRATLDIPIGDKGLTTGADWYFPTQADGSVAATGLIYLQHGFMGRSFFYSALAKNLSQQTNSIVVSPNLPSFPSLRCGGCWINGVPTQQGVAALFQGDEDELTASAIAAGFTGVLPTDFVLTGHSAGGGLAAAAAGYYADDPNKGGTLRGVVMFDGFAFGGVVPDALTRLDEPYIPVYQIAAPPQLGNLFGATTKELVAARPDRFVGVTLANGSHVDSLIGGNPLVDFFSQLVTRFSPPGNTAAVYTLADGWINDLFAGLGPVDGNGIYGVPDQYIVMGDTAAVVLSPPPVVDVDSYLGTWYEVGSVKQFFSIGLVNTKAVYSLNPDGSIKVQNSGNYFFNNGPQSTIEGAAVPVDPSNNKLNVSFFGKPRANPPGNYWIVDLDPDYQWAIVSDPTGISGFLLTRDQTVSDAFYQELLDRASVYGVRGRITPTRQPSAGTTTV</sequence>
<feature type="compositionally biased region" description="Polar residues" evidence="1">
    <location>
        <begin position="62"/>
        <end position="71"/>
    </location>
</feature>
<dbReference type="EMBL" id="CP092427">
    <property type="protein sequence ID" value="ULP37233.1"/>
    <property type="molecule type" value="Genomic_DNA"/>
</dbReference>
<dbReference type="InterPro" id="IPR000566">
    <property type="entry name" value="Lipocln_cytosolic_FA-bd_dom"/>
</dbReference>
<dbReference type="PROSITE" id="PS51257">
    <property type="entry name" value="PROKAR_LIPOPROTEIN"/>
    <property type="match status" value="1"/>
</dbReference>
<dbReference type="Proteomes" id="UP001140272">
    <property type="component" value="Unassembled WGS sequence"/>
</dbReference>
<feature type="region of interest" description="Disordered" evidence="1">
    <location>
        <begin position="28"/>
        <end position="130"/>
    </location>
</feature>
<keyword evidence="2" id="KW-0732">Signal</keyword>
<dbReference type="SUPFAM" id="SSF50814">
    <property type="entry name" value="Lipocalins"/>
    <property type="match status" value="1"/>
</dbReference>
<feature type="domain" description="Lipocalin/cytosolic fatty-acid binding" evidence="3">
    <location>
        <begin position="468"/>
        <end position="599"/>
    </location>
</feature>
<dbReference type="Gene3D" id="3.40.50.1820">
    <property type="entry name" value="alpha/beta hydrolase"/>
    <property type="match status" value="1"/>
</dbReference>
<dbReference type="InterPro" id="IPR029058">
    <property type="entry name" value="AB_hydrolase_fold"/>
</dbReference>
<dbReference type="AlphaFoldDB" id="A0A9X2Y4B8"/>
<feature type="compositionally biased region" description="Basic and acidic residues" evidence="1">
    <location>
        <begin position="51"/>
        <end position="60"/>
    </location>
</feature>
<dbReference type="RefSeq" id="WP_043404362.1">
    <property type="nucleotide sequence ID" value="NZ_CP092427.2"/>
</dbReference>
<proteinExistence type="predicted"/>
<dbReference type="Pfam" id="PF08212">
    <property type="entry name" value="Lipocalin_2"/>
    <property type="match status" value="1"/>
</dbReference>
<dbReference type="EMBL" id="JACKRN010000922">
    <property type="protein sequence ID" value="MCV7073711.1"/>
    <property type="molecule type" value="Genomic_DNA"/>
</dbReference>
<dbReference type="InterPro" id="IPR047202">
    <property type="entry name" value="Lipocalin_Blc-like_dom"/>
</dbReference>
<dbReference type="PANTHER" id="PTHR10612:SF34">
    <property type="entry name" value="APOLIPOPROTEIN D"/>
    <property type="match status" value="1"/>
</dbReference>
<feature type="chain" id="PRO_5040849234" evidence="2">
    <location>
        <begin position="31"/>
        <end position="619"/>
    </location>
</feature>
<dbReference type="GO" id="GO:0006950">
    <property type="term" value="P:response to stress"/>
    <property type="evidence" value="ECO:0007669"/>
    <property type="project" value="UniProtKB-ARBA"/>
</dbReference>
<evidence type="ECO:0000313" key="4">
    <source>
        <dbReference type="EMBL" id="MCV7073711.1"/>
    </source>
</evidence>
<protein>
    <submittedName>
        <fullName evidence="4">Alpha/beta fold hydrolase</fullName>
    </submittedName>
</protein>
<dbReference type="CDD" id="cd19438">
    <property type="entry name" value="lipocalin_Blc-like"/>
    <property type="match status" value="1"/>
</dbReference>
<dbReference type="SUPFAM" id="SSF53474">
    <property type="entry name" value="alpha/beta-Hydrolases"/>
    <property type="match status" value="1"/>
</dbReference>
<reference evidence="5" key="3">
    <citation type="submission" date="2022-08" db="EMBL/GenBank/DDBJ databases">
        <title>Whole genome sequencing of non-tuberculosis mycobacteria type-strains.</title>
        <authorList>
            <person name="Igarashi Y."/>
            <person name="Osugi A."/>
            <person name="Mitarai S."/>
        </authorList>
    </citation>
    <scope>NUCLEOTIDE SEQUENCE</scope>
    <source>
        <strain evidence="5">JCM 16372</strain>
    </source>
</reference>
<dbReference type="Proteomes" id="UP001055159">
    <property type="component" value="Chromosome"/>
</dbReference>
<evidence type="ECO:0000256" key="2">
    <source>
        <dbReference type="SAM" id="SignalP"/>
    </source>
</evidence>
<evidence type="ECO:0000313" key="7">
    <source>
        <dbReference type="Proteomes" id="UP001140272"/>
    </source>
</evidence>
<reference evidence="4" key="2">
    <citation type="journal article" date="2022" name="BMC Genomics">
        <title>Comparative genome analysis of mycobacteria focusing on tRNA and non-coding RNA.</title>
        <authorList>
            <person name="Behra P.R.K."/>
            <person name="Pettersson B.M.F."/>
            <person name="Ramesh M."/>
            <person name="Das S."/>
            <person name="Dasgupta S."/>
            <person name="Kirsebom L.A."/>
        </authorList>
    </citation>
    <scope>NUCLEOTIDE SEQUENCE</scope>
    <source>
        <strain evidence="4">DSM 45406</strain>
    </source>
</reference>
<dbReference type="PANTHER" id="PTHR10612">
    <property type="entry name" value="APOLIPOPROTEIN D"/>
    <property type="match status" value="1"/>
</dbReference>
<accession>A0A9X2Y4B8</accession>
<gene>
    <name evidence="4" type="ORF">H7H73_28850</name>
    <name evidence="5" type="ORF">MJO55_01900</name>
</gene>
<feature type="signal peptide" evidence="2">
    <location>
        <begin position="1"/>
        <end position="30"/>
    </location>
</feature>
<keyword evidence="6" id="KW-1185">Reference proteome</keyword>
<evidence type="ECO:0000259" key="3">
    <source>
        <dbReference type="Pfam" id="PF08212"/>
    </source>
</evidence>
<organism evidence="4 7">
    <name type="scientific">Mycolicibacterium rufum</name>
    <dbReference type="NCBI Taxonomy" id="318424"/>
    <lineage>
        <taxon>Bacteria</taxon>
        <taxon>Bacillati</taxon>
        <taxon>Actinomycetota</taxon>
        <taxon>Actinomycetes</taxon>
        <taxon>Mycobacteriales</taxon>
        <taxon>Mycobacteriaceae</taxon>
        <taxon>Mycolicibacterium</taxon>
    </lineage>
</organism>
<reference evidence="4" key="1">
    <citation type="submission" date="2020-07" db="EMBL/GenBank/DDBJ databases">
        <authorList>
            <person name="Pettersson B.M.F."/>
            <person name="Behra P.R.K."/>
            <person name="Ramesh M."/>
            <person name="Das S."/>
            <person name="Dasgupta S."/>
            <person name="Kirsebom L.A."/>
        </authorList>
    </citation>
    <scope>NUCLEOTIDE SEQUENCE</scope>
    <source>
        <strain evidence="4">DSM 45406</strain>
    </source>
</reference>
<evidence type="ECO:0000313" key="6">
    <source>
        <dbReference type="Proteomes" id="UP001055159"/>
    </source>
</evidence>
<name>A0A9X2Y4B8_9MYCO</name>
<feature type="region of interest" description="Disordered" evidence="1">
    <location>
        <begin position="145"/>
        <end position="170"/>
    </location>
</feature>
<evidence type="ECO:0000256" key="1">
    <source>
        <dbReference type="SAM" id="MobiDB-lite"/>
    </source>
</evidence>